<keyword evidence="1" id="KW-0689">Ribosomal protein</keyword>
<evidence type="ECO:0000313" key="1">
    <source>
        <dbReference type="EMBL" id="KAK3914211.1"/>
    </source>
</evidence>
<comment type="caution">
    <text evidence="1">The sequence shown here is derived from an EMBL/GenBank/DDBJ whole genome shotgun (WGS) entry which is preliminary data.</text>
</comment>
<evidence type="ECO:0000313" key="2">
    <source>
        <dbReference type="Proteomes" id="UP001219518"/>
    </source>
</evidence>
<reference evidence="1" key="2">
    <citation type="journal article" date="2023" name="BMC Genomics">
        <title>Pest status, molecular evolution, and epigenetic factors derived from the genome assembly of Frankliniella fusca, a thysanopteran phytovirus vector.</title>
        <authorList>
            <person name="Catto M.A."/>
            <person name="Labadie P.E."/>
            <person name="Jacobson A.L."/>
            <person name="Kennedy G.G."/>
            <person name="Srinivasan R."/>
            <person name="Hunt B.G."/>
        </authorList>
    </citation>
    <scope>NUCLEOTIDE SEQUENCE</scope>
    <source>
        <strain evidence="1">PL_HMW_Pooled</strain>
    </source>
</reference>
<name>A0AAE1LBS3_9NEOP</name>
<sequence length="138" mass="15546">MSHVSTYLNVNSQTCSKEFRTRAETQVYITHSHSVTSERHSDTLLSSASDKLLTQLSVCLCFWSSSEILFLEGGRKRKGVRIIGIYPSSRFPVGLLPTVSSLLPSVFCPPPSALCLVPRGERSLKRNVYYDFLIFDHF</sequence>
<reference evidence="1" key="1">
    <citation type="submission" date="2021-07" db="EMBL/GenBank/DDBJ databases">
        <authorList>
            <person name="Catto M.A."/>
            <person name="Jacobson A."/>
            <person name="Kennedy G."/>
            <person name="Labadie P."/>
            <person name="Hunt B.G."/>
            <person name="Srinivasan R."/>
        </authorList>
    </citation>
    <scope>NUCLEOTIDE SEQUENCE</scope>
    <source>
        <strain evidence="1">PL_HMW_Pooled</strain>
        <tissue evidence="1">Head</tissue>
    </source>
</reference>
<protein>
    <submittedName>
        <fullName evidence="1">30S ribosomal protein S11</fullName>
    </submittedName>
</protein>
<dbReference type="EMBL" id="JAHWGI010000360">
    <property type="protein sequence ID" value="KAK3914211.1"/>
    <property type="molecule type" value="Genomic_DNA"/>
</dbReference>
<keyword evidence="2" id="KW-1185">Reference proteome</keyword>
<accession>A0AAE1LBS3</accession>
<dbReference type="AlphaFoldDB" id="A0AAE1LBS3"/>
<dbReference type="GO" id="GO:0005840">
    <property type="term" value="C:ribosome"/>
    <property type="evidence" value="ECO:0007669"/>
    <property type="project" value="UniProtKB-KW"/>
</dbReference>
<gene>
    <name evidence="1" type="ORF">KUF71_023624</name>
</gene>
<proteinExistence type="predicted"/>
<organism evidence="1 2">
    <name type="scientific">Frankliniella fusca</name>
    <dbReference type="NCBI Taxonomy" id="407009"/>
    <lineage>
        <taxon>Eukaryota</taxon>
        <taxon>Metazoa</taxon>
        <taxon>Ecdysozoa</taxon>
        <taxon>Arthropoda</taxon>
        <taxon>Hexapoda</taxon>
        <taxon>Insecta</taxon>
        <taxon>Pterygota</taxon>
        <taxon>Neoptera</taxon>
        <taxon>Paraneoptera</taxon>
        <taxon>Thysanoptera</taxon>
        <taxon>Terebrantia</taxon>
        <taxon>Thripoidea</taxon>
        <taxon>Thripidae</taxon>
        <taxon>Frankliniella</taxon>
    </lineage>
</organism>
<keyword evidence="1" id="KW-0687">Ribonucleoprotein</keyword>
<dbReference type="Proteomes" id="UP001219518">
    <property type="component" value="Unassembled WGS sequence"/>
</dbReference>